<reference evidence="1" key="1">
    <citation type="submission" date="2023-03" db="EMBL/GenBank/DDBJ databases">
        <title>Massive genome expansion in bonnet fungi (Mycena s.s.) driven by repeated elements and novel gene families across ecological guilds.</title>
        <authorList>
            <consortium name="Lawrence Berkeley National Laboratory"/>
            <person name="Harder C.B."/>
            <person name="Miyauchi S."/>
            <person name="Viragh M."/>
            <person name="Kuo A."/>
            <person name="Thoen E."/>
            <person name="Andreopoulos B."/>
            <person name="Lu D."/>
            <person name="Skrede I."/>
            <person name="Drula E."/>
            <person name="Henrissat B."/>
            <person name="Morin E."/>
            <person name="Kohler A."/>
            <person name="Barry K."/>
            <person name="LaButti K."/>
            <person name="Morin E."/>
            <person name="Salamov A."/>
            <person name="Lipzen A."/>
            <person name="Mereny Z."/>
            <person name="Hegedus B."/>
            <person name="Baldrian P."/>
            <person name="Stursova M."/>
            <person name="Weitz H."/>
            <person name="Taylor A."/>
            <person name="Grigoriev I.V."/>
            <person name="Nagy L.G."/>
            <person name="Martin F."/>
            <person name="Kauserud H."/>
        </authorList>
    </citation>
    <scope>NUCLEOTIDE SEQUENCE</scope>
    <source>
        <strain evidence="1">9144</strain>
    </source>
</reference>
<sequence length="244" mass="26952">MPHPSNPLDDIRAHSFNREHGQRELVSRTFGFLPFVLARAVGKLASESSVCLMDYFGFTRPVRPNGLFGVGGLVQFLTAKSPIARKKPCKRVVIRTLESRRGAQSVVEISSTSHCSPGGPEVLISHSGLIRSDERIRTSSHQTFAEVGLGSSIPTYINYCYATSGIHSASTTPSLSDRQSSKASLRNELKPESVQFYAPKELLKNPKGQATDVGRRESAKKDPENLYIRNGGRQEWWLPLELSI</sequence>
<protein>
    <submittedName>
        <fullName evidence="1">Uncharacterized protein</fullName>
    </submittedName>
</protein>
<keyword evidence="2" id="KW-1185">Reference proteome</keyword>
<dbReference type="EMBL" id="JARJCW010000022">
    <property type="protein sequence ID" value="KAJ7213141.1"/>
    <property type="molecule type" value="Genomic_DNA"/>
</dbReference>
<dbReference type="Proteomes" id="UP001219525">
    <property type="component" value="Unassembled WGS sequence"/>
</dbReference>
<organism evidence="1 2">
    <name type="scientific">Mycena pura</name>
    <dbReference type="NCBI Taxonomy" id="153505"/>
    <lineage>
        <taxon>Eukaryota</taxon>
        <taxon>Fungi</taxon>
        <taxon>Dikarya</taxon>
        <taxon>Basidiomycota</taxon>
        <taxon>Agaricomycotina</taxon>
        <taxon>Agaricomycetes</taxon>
        <taxon>Agaricomycetidae</taxon>
        <taxon>Agaricales</taxon>
        <taxon>Marasmiineae</taxon>
        <taxon>Mycenaceae</taxon>
        <taxon>Mycena</taxon>
    </lineage>
</organism>
<evidence type="ECO:0000313" key="2">
    <source>
        <dbReference type="Proteomes" id="UP001219525"/>
    </source>
</evidence>
<dbReference type="AlphaFoldDB" id="A0AAD6VLD3"/>
<comment type="caution">
    <text evidence="1">The sequence shown here is derived from an EMBL/GenBank/DDBJ whole genome shotgun (WGS) entry which is preliminary data.</text>
</comment>
<accession>A0AAD6VLD3</accession>
<evidence type="ECO:0000313" key="1">
    <source>
        <dbReference type="EMBL" id="KAJ7213141.1"/>
    </source>
</evidence>
<gene>
    <name evidence="1" type="ORF">GGX14DRAFT_542508</name>
</gene>
<proteinExistence type="predicted"/>
<name>A0AAD6VLD3_9AGAR</name>